<sequence length="211" mass="22985">METALNFILGIIASILATVIYDGYKARKGIVTLEGALDNRGAPLPEPIFLPTPQTVRERNRARLKLFFQFVGSFYALYAAIHLPLMMKSLPGHEPLFFDQARFIGALLPHYPVGPSLFELGSALVAAILYFPILYISLIGAVPVVSILGKFIEVRRSTVFVTTVVVFALSCLAVSVGVVYLYYDVTAGQAFVSVLMMIFFGAAISGSSGRR</sequence>
<organism evidence="2 3">
    <name type="scientific">Azospirillum himalayense</name>
    <dbReference type="NCBI Taxonomy" id="654847"/>
    <lineage>
        <taxon>Bacteria</taxon>
        <taxon>Pseudomonadati</taxon>
        <taxon>Pseudomonadota</taxon>
        <taxon>Alphaproteobacteria</taxon>
        <taxon>Rhodospirillales</taxon>
        <taxon>Azospirillaceae</taxon>
        <taxon>Azospirillum</taxon>
    </lineage>
</organism>
<gene>
    <name evidence="2" type="ORF">ACFPMG_05840</name>
</gene>
<feature type="transmembrane region" description="Helical" evidence="1">
    <location>
        <begin position="66"/>
        <end position="87"/>
    </location>
</feature>
<name>A0ABW0G120_9PROT</name>
<dbReference type="Proteomes" id="UP001596166">
    <property type="component" value="Unassembled WGS sequence"/>
</dbReference>
<reference evidence="3" key="1">
    <citation type="journal article" date="2019" name="Int. J. Syst. Evol. Microbiol.">
        <title>The Global Catalogue of Microorganisms (GCM) 10K type strain sequencing project: providing services to taxonomists for standard genome sequencing and annotation.</title>
        <authorList>
            <consortium name="The Broad Institute Genomics Platform"/>
            <consortium name="The Broad Institute Genome Sequencing Center for Infectious Disease"/>
            <person name="Wu L."/>
            <person name="Ma J."/>
        </authorList>
    </citation>
    <scope>NUCLEOTIDE SEQUENCE [LARGE SCALE GENOMIC DNA]</scope>
    <source>
        <strain evidence="3">CCUG 58760</strain>
    </source>
</reference>
<evidence type="ECO:0000313" key="3">
    <source>
        <dbReference type="Proteomes" id="UP001596166"/>
    </source>
</evidence>
<dbReference type="EMBL" id="JBHSLC010000007">
    <property type="protein sequence ID" value="MFC5354524.1"/>
    <property type="molecule type" value="Genomic_DNA"/>
</dbReference>
<keyword evidence="1" id="KW-0472">Membrane</keyword>
<feature type="transmembrane region" description="Helical" evidence="1">
    <location>
        <begin position="6"/>
        <end position="24"/>
    </location>
</feature>
<dbReference type="RefSeq" id="WP_376994276.1">
    <property type="nucleotide sequence ID" value="NZ_JBHSLC010000007.1"/>
</dbReference>
<evidence type="ECO:0000256" key="1">
    <source>
        <dbReference type="SAM" id="Phobius"/>
    </source>
</evidence>
<proteinExistence type="predicted"/>
<feature type="transmembrane region" description="Helical" evidence="1">
    <location>
        <begin position="123"/>
        <end position="148"/>
    </location>
</feature>
<comment type="caution">
    <text evidence="2">The sequence shown here is derived from an EMBL/GenBank/DDBJ whole genome shotgun (WGS) entry which is preliminary data.</text>
</comment>
<protein>
    <submittedName>
        <fullName evidence="2">Uncharacterized protein</fullName>
    </submittedName>
</protein>
<evidence type="ECO:0000313" key="2">
    <source>
        <dbReference type="EMBL" id="MFC5354524.1"/>
    </source>
</evidence>
<feature type="transmembrane region" description="Helical" evidence="1">
    <location>
        <begin position="189"/>
        <end position="206"/>
    </location>
</feature>
<feature type="transmembrane region" description="Helical" evidence="1">
    <location>
        <begin position="160"/>
        <end position="183"/>
    </location>
</feature>
<keyword evidence="1" id="KW-0812">Transmembrane</keyword>
<keyword evidence="1" id="KW-1133">Transmembrane helix</keyword>
<accession>A0ABW0G120</accession>
<keyword evidence="3" id="KW-1185">Reference proteome</keyword>